<organism evidence="1">
    <name type="scientific">Ananas comosus var. bracteatus</name>
    <name type="common">red pineapple</name>
    <dbReference type="NCBI Taxonomy" id="296719"/>
    <lineage>
        <taxon>Eukaryota</taxon>
        <taxon>Viridiplantae</taxon>
        <taxon>Streptophyta</taxon>
        <taxon>Embryophyta</taxon>
        <taxon>Tracheophyta</taxon>
        <taxon>Spermatophyta</taxon>
        <taxon>Magnoliopsida</taxon>
        <taxon>Liliopsida</taxon>
        <taxon>Poales</taxon>
        <taxon>Bromeliaceae</taxon>
        <taxon>Bromelioideae</taxon>
        <taxon>Ananas</taxon>
    </lineage>
</organism>
<sequence>MCRSVPSRGRARVWLKIGALAVGRCTNDIASRRYCSLPTSGVALTFERVRVGAKSGVAHALRHLSHELGEERGSSLPILRPSGKIGGVGGRTHWELYFYSSHPVWFWGTGTHVSGPAVDRGKGVAP</sequence>
<reference evidence="1" key="1">
    <citation type="submission" date="2020-07" db="EMBL/GenBank/DDBJ databases">
        <authorList>
            <person name="Lin J."/>
        </authorList>
    </citation>
    <scope>NUCLEOTIDE SEQUENCE</scope>
</reference>
<evidence type="ECO:0000313" key="1">
    <source>
        <dbReference type="EMBL" id="CAD1823524.1"/>
    </source>
</evidence>
<name>A0A6V7NYU6_ANACO</name>
<dbReference type="EMBL" id="LR862143">
    <property type="protein sequence ID" value="CAD1823524.1"/>
    <property type="molecule type" value="Genomic_DNA"/>
</dbReference>
<proteinExistence type="predicted"/>
<accession>A0A6V7NYU6</accession>
<gene>
    <name evidence="1" type="ORF">CB5_LOCUS6735</name>
</gene>
<dbReference type="AlphaFoldDB" id="A0A6V7NYU6"/>
<protein>
    <submittedName>
        <fullName evidence="1">Uncharacterized protein</fullName>
    </submittedName>
</protein>